<proteinExistence type="predicted"/>
<evidence type="ECO:0000256" key="13">
    <source>
        <dbReference type="ARBA" id="ARBA00023145"/>
    </source>
</evidence>
<comment type="catalytic activity">
    <reaction evidence="1">
        <text>Release of an N-terminal tripeptide from a polypeptide.</text>
        <dbReference type="EC" id="3.4.14.10"/>
    </reaction>
</comment>
<feature type="signal peptide" evidence="16">
    <location>
        <begin position="1"/>
        <end position="19"/>
    </location>
</feature>
<keyword evidence="13" id="KW-0865">Zymogen</keyword>
<keyword evidence="9 15" id="KW-0378">Hydrolase</keyword>
<evidence type="ECO:0000256" key="16">
    <source>
        <dbReference type="SAM" id="SignalP"/>
    </source>
</evidence>
<evidence type="ECO:0000256" key="4">
    <source>
        <dbReference type="ARBA" id="ARBA00012462"/>
    </source>
</evidence>
<dbReference type="InParanoid" id="A0A0C2TFG1"/>
<evidence type="ECO:0000256" key="14">
    <source>
        <dbReference type="ARBA" id="ARBA00023180"/>
    </source>
</evidence>
<dbReference type="InterPro" id="IPR050819">
    <property type="entry name" value="Tripeptidyl-peptidase_I"/>
</dbReference>
<dbReference type="STRING" id="946122.A0A0C2TFG1"/>
<dbReference type="GO" id="GO:0005576">
    <property type="term" value="C:extracellular region"/>
    <property type="evidence" value="ECO:0007669"/>
    <property type="project" value="UniProtKB-SubCell"/>
</dbReference>
<feature type="chain" id="PRO_5002167933" description="tripeptidyl-peptidase II" evidence="16">
    <location>
        <begin position="20"/>
        <end position="580"/>
    </location>
</feature>
<dbReference type="FunFam" id="3.40.50.200:FF:000015">
    <property type="entry name" value="Tripeptidyl peptidase A"/>
    <property type="match status" value="1"/>
</dbReference>
<keyword evidence="8 16" id="KW-0732">Signal</keyword>
<feature type="domain" description="Peptidase S53" evidence="17">
    <location>
        <begin position="215"/>
        <end position="580"/>
    </location>
</feature>
<evidence type="ECO:0000256" key="3">
    <source>
        <dbReference type="ARBA" id="ARBA00004239"/>
    </source>
</evidence>
<dbReference type="PROSITE" id="PS51695">
    <property type="entry name" value="SEDOLISIN"/>
    <property type="match status" value="1"/>
</dbReference>
<comment type="cofactor">
    <cofactor evidence="15">
        <name>Ca(2+)</name>
        <dbReference type="ChEBI" id="CHEBI:29108"/>
    </cofactor>
    <text evidence="15">Binds 1 Ca(2+) ion per subunit.</text>
</comment>
<feature type="active site" description="Charge relay system" evidence="15">
    <location>
        <position position="500"/>
    </location>
</feature>
<gene>
    <name evidence="18" type="ORF">M378DRAFT_23939</name>
</gene>
<dbReference type="HOGENOM" id="CLU_013783_3_0_1"/>
<evidence type="ECO:0000313" key="18">
    <source>
        <dbReference type="EMBL" id="KIL65599.1"/>
    </source>
</evidence>
<evidence type="ECO:0000256" key="1">
    <source>
        <dbReference type="ARBA" id="ARBA00001910"/>
    </source>
</evidence>
<keyword evidence="14" id="KW-0325">Glycoprotein</keyword>
<dbReference type="GO" id="GO:0008240">
    <property type="term" value="F:tripeptidyl-peptidase activity"/>
    <property type="evidence" value="ECO:0007669"/>
    <property type="project" value="UniProtKB-EC"/>
</dbReference>
<dbReference type="SUPFAM" id="SSF54897">
    <property type="entry name" value="Protease propeptides/inhibitors"/>
    <property type="match status" value="1"/>
</dbReference>
<comment type="function">
    <text evidence="2">Secreted tripeptidyl-peptidase which degrades proteins at acidic pHs and is involved in virulence.</text>
</comment>
<dbReference type="OrthoDB" id="409122at2759"/>
<dbReference type="PANTHER" id="PTHR14218">
    <property type="entry name" value="PROTEASE S8 TRIPEPTIDYL PEPTIDASE I CLN2"/>
    <property type="match status" value="1"/>
</dbReference>
<sequence>MVRLWRSALVLGLAYVSLASPLQKRWDDLVEKHSWTEIPKGWTFDSAAPAEHKLDLRIGLKQEKFDELIANLMQVSDPFHERYGQHLSQEEVDALIAPHPDSVRTVGEWLSFHDVNHSDITRPTGAGDWITVRVSVAQAERMLGAKYNVYYHPASSERVVRTIGYSLPRELHSHIDVVAPTTYFGTMRTMRATSFLQPEIQPISDATPPSTCRTTITPSCLRTLYNTINYVPTSTSTNKLGVAGYLDEYANRVDLQTFFSRFRTDAQGSSYTTVLVNGGLDDQTNPGTEANLDIQYTTGISYPTPNTYYSTGGSPPFIPDSNTPTDTNEPYLDWLNFILSQSTIPQVITTSYGDDEQTVPYDYAVSVCNLFAQLGARGTTAFFSSGDAGVGGGSCTTNDGTNRVIFQPNFPASCPYVTTVGGTHGISPETAISFSGGGFSNYFARPSYQQTAVSQYVAGLGTTYSGLYNASSRAYPDLAAQSNGFQVVIGGSVYSVGGTSASSPTVAAIFSLLTDYRLANGKASFGFLNPLLYSGLTTGFNDITSGNNPGCGTNGFTAKTGWDPVTGWGTPDFLKLQALV</sequence>
<dbReference type="GO" id="GO:0006508">
    <property type="term" value="P:proteolysis"/>
    <property type="evidence" value="ECO:0007669"/>
    <property type="project" value="UniProtKB-KW"/>
</dbReference>
<dbReference type="Proteomes" id="UP000054549">
    <property type="component" value="Unassembled WGS sequence"/>
</dbReference>
<feature type="binding site" evidence="15">
    <location>
        <position position="563"/>
    </location>
    <ligand>
        <name>Ca(2+)</name>
        <dbReference type="ChEBI" id="CHEBI:29108"/>
    </ligand>
</feature>
<dbReference type="SUPFAM" id="SSF52743">
    <property type="entry name" value="Subtilisin-like"/>
    <property type="match status" value="1"/>
</dbReference>
<dbReference type="AlphaFoldDB" id="A0A0C2TFG1"/>
<dbReference type="EC" id="3.4.14.10" evidence="4"/>
<feature type="binding site" evidence="15">
    <location>
        <position position="543"/>
    </location>
    <ligand>
        <name>Ca(2+)</name>
        <dbReference type="ChEBI" id="CHEBI:29108"/>
    </ligand>
</feature>
<dbReference type="SMART" id="SM00944">
    <property type="entry name" value="Pro-kuma_activ"/>
    <property type="match status" value="1"/>
</dbReference>
<evidence type="ECO:0000256" key="11">
    <source>
        <dbReference type="ARBA" id="ARBA00022837"/>
    </source>
</evidence>
<reference evidence="18 19" key="1">
    <citation type="submission" date="2014-04" db="EMBL/GenBank/DDBJ databases">
        <title>Evolutionary Origins and Diversification of the Mycorrhizal Mutualists.</title>
        <authorList>
            <consortium name="DOE Joint Genome Institute"/>
            <consortium name="Mycorrhizal Genomics Consortium"/>
            <person name="Kohler A."/>
            <person name="Kuo A."/>
            <person name="Nagy L.G."/>
            <person name="Floudas D."/>
            <person name="Copeland A."/>
            <person name="Barry K.W."/>
            <person name="Cichocki N."/>
            <person name="Veneault-Fourrey C."/>
            <person name="LaButti K."/>
            <person name="Lindquist E.A."/>
            <person name="Lipzen A."/>
            <person name="Lundell T."/>
            <person name="Morin E."/>
            <person name="Murat C."/>
            <person name="Riley R."/>
            <person name="Ohm R."/>
            <person name="Sun H."/>
            <person name="Tunlid A."/>
            <person name="Henrissat B."/>
            <person name="Grigoriev I.V."/>
            <person name="Hibbett D.S."/>
            <person name="Martin F."/>
        </authorList>
    </citation>
    <scope>NUCLEOTIDE SEQUENCE [LARGE SCALE GENOMIC DNA]</scope>
    <source>
        <strain evidence="18 19">Koide BX008</strain>
    </source>
</reference>
<evidence type="ECO:0000259" key="17">
    <source>
        <dbReference type="PROSITE" id="PS51695"/>
    </source>
</evidence>
<keyword evidence="10 15" id="KW-0720">Serine protease</keyword>
<dbReference type="EMBL" id="KN818241">
    <property type="protein sequence ID" value="KIL65599.1"/>
    <property type="molecule type" value="Genomic_DNA"/>
</dbReference>
<name>A0A0C2TFG1_AMAMK</name>
<keyword evidence="5" id="KW-0964">Secreted</keyword>
<dbReference type="InterPro" id="IPR036852">
    <property type="entry name" value="Peptidase_S8/S53_dom_sf"/>
</dbReference>
<evidence type="ECO:0000256" key="12">
    <source>
        <dbReference type="ARBA" id="ARBA00023026"/>
    </source>
</evidence>
<dbReference type="PANTHER" id="PTHR14218:SF15">
    <property type="entry name" value="TRIPEPTIDYL-PEPTIDASE 1"/>
    <property type="match status" value="1"/>
</dbReference>
<keyword evidence="6 15" id="KW-0645">Protease</keyword>
<dbReference type="GO" id="GO:0004252">
    <property type="term" value="F:serine-type endopeptidase activity"/>
    <property type="evidence" value="ECO:0007669"/>
    <property type="project" value="UniProtKB-UniRule"/>
</dbReference>
<evidence type="ECO:0000256" key="10">
    <source>
        <dbReference type="ARBA" id="ARBA00022825"/>
    </source>
</evidence>
<evidence type="ECO:0000313" key="19">
    <source>
        <dbReference type="Proteomes" id="UP000054549"/>
    </source>
</evidence>
<evidence type="ECO:0000256" key="2">
    <source>
        <dbReference type="ARBA" id="ARBA00002451"/>
    </source>
</evidence>
<dbReference type="Gene3D" id="3.40.50.200">
    <property type="entry name" value="Peptidase S8/S53 domain"/>
    <property type="match status" value="1"/>
</dbReference>
<evidence type="ECO:0000256" key="6">
    <source>
        <dbReference type="ARBA" id="ARBA00022670"/>
    </source>
</evidence>
<evidence type="ECO:0000256" key="9">
    <source>
        <dbReference type="ARBA" id="ARBA00022801"/>
    </source>
</evidence>
<keyword evidence="11 15" id="KW-0106">Calcium</keyword>
<evidence type="ECO:0000256" key="15">
    <source>
        <dbReference type="PROSITE-ProRule" id="PRU01032"/>
    </source>
</evidence>
<protein>
    <recommendedName>
        <fullName evidence="4">tripeptidyl-peptidase II</fullName>
        <ecNumber evidence="4">3.4.14.10</ecNumber>
    </recommendedName>
</protein>
<dbReference type="InterPro" id="IPR023828">
    <property type="entry name" value="Peptidase_S8_Ser-AS"/>
</dbReference>
<dbReference type="PROSITE" id="PS00138">
    <property type="entry name" value="SUBTILASE_SER"/>
    <property type="match status" value="1"/>
</dbReference>
<evidence type="ECO:0000256" key="8">
    <source>
        <dbReference type="ARBA" id="ARBA00022729"/>
    </source>
</evidence>
<feature type="active site" description="Charge relay system" evidence="15">
    <location>
        <position position="289"/>
    </location>
</feature>
<dbReference type="InterPro" id="IPR015366">
    <property type="entry name" value="S53_propep"/>
</dbReference>
<evidence type="ECO:0000256" key="5">
    <source>
        <dbReference type="ARBA" id="ARBA00022525"/>
    </source>
</evidence>
<feature type="active site" description="Charge relay system" evidence="15">
    <location>
        <position position="293"/>
    </location>
</feature>
<feature type="binding site" evidence="15">
    <location>
        <position position="561"/>
    </location>
    <ligand>
        <name>Ca(2+)</name>
        <dbReference type="ChEBI" id="CHEBI:29108"/>
    </ligand>
</feature>
<dbReference type="CDD" id="cd11377">
    <property type="entry name" value="Pro-peptidase_S53"/>
    <property type="match status" value="1"/>
</dbReference>
<accession>A0A0C2TFG1</accession>
<dbReference type="Pfam" id="PF09286">
    <property type="entry name" value="Pro-kuma_activ"/>
    <property type="match status" value="1"/>
</dbReference>
<evidence type="ECO:0000256" key="7">
    <source>
        <dbReference type="ARBA" id="ARBA00022723"/>
    </source>
</evidence>
<feature type="binding site" evidence="15">
    <location>
        <position position="542"/>
    </location>
    <ligand>
        <name>Ca(2+)</name>
        <dbReference type="ChEBI" id="CHEBI:29108"/>
    </ligand>
</feature>
<dbReference type="GO" id="GO:0046872">
    <property type="term" value="F:metal ion binding"/>
    <property type="evidence" value="ECO:0007669"/>
    <property type="project" value="UniProtKB-UniRule"/>
</dbReference>
<comment type="subcellular location">
    <subcellularLocation>
        <location evidence="3">Secreted</location>
        <location evidence="3">Extracellular space</location>
    </subcellularLocation>
</comment>
<keyword evidence="19" id="KW-1185">Reference proteome</keyword>
<dbReference type="InterPro" id="IPR030400">
    <property type="entry name" value="Sedolisin_dom"/>
</dbReference>
<keyword evidence="7 15" id="KW-0479">Metal-binding</keyword>
<dbReference type="CDD" id="cd04056">
    <property type="entry name" value="Peptidases_S53"/>
    <property type="match status" value="1"/>
</dbReference>
<keyword evidence="12" id="KW-0843">Virulence</keyword>
<organism evidence="18 19">
    <name type="scientific">Amanita muscaria (strain Koide BX008)</name>
    <dbReference type="NCBI Taxonomy" id="946122"/>
    <lineage>
        <taxon>Eukaryota</taxon>
        <taxon>Fungi</taxon>
        <taxon>Dikarya</taxon>
        <taxon>Basidiomycota</taxon>
        <taxon>Agaricomycotina</taxon>
        <taxon>Agaricomycetes</taxon>
        <taxon>Agaricomycetidae</taxon>
        <taxon>Agaricales</taxon>
        <taxon>Pluteineae</taxon>
        <taxon>Amanitaceae</taxon>
        <taxon>Amanita</taxon>
    </lineage>
</organism>